<reference evidence="1 2" key="1">
    <citation type="submission" date="2018-08" db="EMBL/GenBank/DDBJ databases">
        <title>Recombination of ecologically and evolutionarily significant loci maintains genetic cohesion in the Pseudomonas syringae species complex.</title>
        <authorList>
            <person name="Dillon M."/>
            <person name="Thakur S."/>
            <person name="Almeida R.N.D."/>
            <person name="Weir B.S."/>
            <person name="Guttman D.S."/>
        </authorList>
    </citation>
    <scope>NUCLEOTIDE SEQUENCE [LARGE SCALE GENOMIC DNA]</scope>
    <source>
        <strain evidence="1 2">ICMP 11935</strain>
    </source>
</reference>
<organism evidence="1 2">
    <name type="scientific">Pseudomonas syringae pv. aptata</name>
    <dbReference type="NCBI Taxonomy" id="83167"/>
    <lineage>
        <taxon>Bacteria</taxon>
        <taxon>Pseudomonadati</taxon>
        <taxon>Pseudomonadota</taxon>
        <taxon>Gammaproteobacteria</taxon>
        <taxon>Pseudomonadales</taxon>
        <taxon>Pseudomonadaceae</taxon>
        <taxon>Pseudomonas</taxon>
        <taxon>Pseudomonas syringae</taxon>
    </lineage>
</organism>
<comment type="caution">
    <text evidence="1">The sequence shown here is derived from an EMBL/GenBank/DDBJ whole genome shotgun (WGS) entry which is preliminary data.</text>
</comment>
<evidence type="ECO:0000313" key="2">
    <source>
        <dbReference type="Proteomes" id="UP000274315"/>
    </source>
</evidence>
<protein>
    <submittedName>
        <fullName evidence="1">Uncharacterized protein</fullName>
    </submittedName>
</protein>
<dbReference type="Proteomes" id="UP000274315">
    <property type="component" value="Unassembled WGS sequence"/>
</dbReference>
<sequence>MLKFLCMNGLGWAGRGRYRDIFTNCLCSSPTQARYQNRFANQWAALLEKLDQLPGWNVA</sequence>
<dbReference type="AlphaFoldDB" id="A0A3M5WNR0"/>
<dbReference type="EMBL" id="RBUF01000505">
    <property type="protein sequence ID" value="RMU71217.1"/>
    <property type="molecule type" value="Genomic_DNA"/>
</dbReference>
<gene>
    <name evidence="1" type="ORF">ALP24_03100</name>
</gene>
<evidence type="ECO:0000313" key="1">
    <source>
        <dbReference type="EMBL" id="RMU71217.1"/>
    </source>
</evidence>
<accession>A0A3M5WNR0</accession>
<proteinExistence type="predicted"/>
<name>A0A3M5WNR0_PSEAP</name>